<dbReference type="SUPFAM" id="SSF144052">
    <property type="entry name" value="Thermophilic metalloprotease-like"/>
    <property type="match status" value="1"/>
</dbReference>
<dbReference type="InterPro" id="IPR058739">
    <property type="entry name" value="NicX"/>
</dbReference>
<gene>
    <name evidence="2" type="ORF">D0435_02540</name>
</gene>
<dbReference type="GO" id="GO:0046872">
    <property type="term" value="F:metal ion binding"/>
    <property type="evidence" value="ECO:0007669"/>
    <property type="project" value="UniProtKB-KW"/>
</dbReference>
<dbReference type="Proteomes" id="UP000446866">
    <property type="component" value="Unassembled WGS sequence"/>
</dbReference>
<accession>A0A845QFD7</accession>
<sequence>MLEFELQKAADKLIREVFGVKEKETVAITADTKSNPVLIQAVAAAVHSVGGFPAVITIATPKGVGKAADPDIPVELLTAALSEADVWIEFNEQWLLYSTPFEIAMDKNKKLRYMCLVDFSPELLIRTIGDINTAQLKEFMEAFGVRQRQVKEMRVTTPAGTDVSFVLDPSHTVAVDCGKADVPGFHMCPGQLNVIPKFGTINGKIVFDGTITPPFGHVPSQPVELTVENGVIVKIEGGREASEYEKFLKGFDDEGMLKMAHIAYGFNPGAKLTGNVVEDERVWGCTEWGIGYVSAIEAPPIGQPAASHTDGICLNSTIYFDGKLIMEDGVIVDEELKKLDPTV</sequence>
<dbReference type="PANTHER" id="PTHR34448:SF1">
    <property type="entry name" value="BLL6088 PROTEIN"/>
    <property type="match status" value="1"/>
</dbReference>
<dbReference type="InterPro" id="IPR052170">
    <property type="entry name" value="M29_Exopeptidase"/>
</dbReference>
<keyword evidence="2" id="KW-0031">Aminopeptidase</keyword>
<dbReference type="PANTHER" id="PTHR34448">
    <property type="entry name" value="AMINOPEPTIDASE"/>
    <property type="match status" value="1"/>
</dbReference>
<organism evidence="2 3">
    <name type="scientific">Anaerotruncus colihominis</name>
    <dbReference type="NCBI Taxonomy" id="169435"/>
    <lineage>
        <taxon>Bacteria</taxon>
        <taxon>Bacillati</taxon>
        <taxon>Bacillota</taxon>
        <taxon>Clostridia</taxon>
        <taxon>Eubacteriales</taxon>
        <taxon>Oscillospiraceae</taxon>
        <taxon>Anaerotruncus</taxon>
    </lineage>
</organism>
<keyword evidence="2" id="KW-0378">Hydrolase</keyword>
<dbReference type="RefSeq" id="WP_160200852.1">
    <property type="nucleotide sequence ID" value="NZ_QXWK01000003.1"/>
</dbReference>
<proteinExistence type="predicted"/>
<dbReference type="Pfam" id="PF26233">
    <property type="entry name" value="NicX"/>
    <property type="match status" value="1"/>
</dbReference>
<keyword evidence="1" id="KW-0479">Metal-binding</keyword>
<dbReference type="AlphaFoldDB" id="A0A845QFD7"/>
<dbReference type="EMBL" id="QXWK01000003">
    <property type="protein sequence ID" value="NBH60552.1"/>
    <property type="molecule type" value="Genomic_DNA"/>
</dbReference>
<evidence type="ECO:0000313" key="3">
    <source>
        <dbReference type="Proteomes" id="UP000446866"/>
    </source>
</evidence>
<dbReference type="GO" id="GO:0004177">
    <property type="term" value="F:aminopeptidase activity"/>
    <property type="evidence" value="ECO:0007669"/>
    <property type="project" value="UniProtKB-KW"/>
</dbReference>
<keyword evidence="3" id="KW-1185">Reference proteome</keyword>
<reference evidence="2 3" key="1">
    <citation type="submission" date="2018-08" db="EMBL/GenBank/DDBJ databases">
        <title>Murine metabolic-syndrome-specific gut microbial biobank.</title>
        <authorList>
            <person name="Liu C."/>
        </authorList>
    </citation>
    <scope>NUCLEOTIDE SEQUENCE [LARGE SCALE GENOMIC DNA]</scope>
    <source>
        <strain evidence="2 3">28</strain>
    </source>
</reference>
<name>A0A845QFD7_9FIRM</name>
<evidence type="ECO:0000256" key="1">
    <source>
        <dbReference type="ARBA" id="ARBA00022723"/>
    </source>
</evidence>
<protein>
    <submittedName>
        <fullName evidence="2">Aminopeptidase</fullName>
    </submittedName>
</protein>
<evidence type="ECO:0000313" key="2">
    <source>
        <dbReference type="EMBL" id="NBH60552.1"/>
    </source>
</evidence>
<keyword evidence="2" id="KW-0645">Protease</keyword>
<comment type="caution">
    <text evidence="2">The sequence shown here is derived from an EMBL/GenBank/DDBJ whole genome shotgun (WGS) entry which is preliminary data.</text>
</comment>